<gene>
    <name evidence="1" type="ORF">Achr_4060</name>
</gene>
<dbReference type="NCBIfam" id="NF040700">
    <property type="entry name" value="VPA1262_N_dom"/>
    <property type="match status" value="1"/>
</dbReference>
<proteinExistence type="predicted"/>
<reference evidence="1 2" key="1">
    <citation type="journal article" date="2015" name="PLoS ONE">
        <title>Azotobacter Genomes: The Genome of Azotobacter chroococcum NCIMB 8003 (ATCC 4412).</title>
        <authorList>
            <person name="Robson R.L."/>
            <person name="Jones R."/>
            <person name="Robson R.M."/>
            <person name="Schwartz A."/>
            <person name="Richardson T.H."/>
        </authorList>
    </citation>
    <scope>NUCLEOTIDE SEQUENCE [LARGE SCALE GENOMIC DNA]</scope>
    <source>
        <strain evidence="1 2">NCIMB 8003</strain>
    </source>
</reference>
<evidence type="ECO:0000313" key="2">
    <source>
        <dbReference type="Proteomes" id="UP000068210"/>
    </source>
</evidence>
<organism evidence="1 2">
    <name type="scientific">Azotobacter chroococcum NCIMB 8003</name>
    <dbReference type="NCBI Taxonomy" id="1328314"/>
    <lineage>
        <taxon>Bacteria</taxon>
        <taxon>Pseudomonadati</taxon>
        <taxon>Pseudomonadota</taxon>
        <taxon>Gammaproteobacteria</taxon>
        <taxon>Pseudomonadales</taxon>
        <taxon>Pseudomonadaceae</taxon>
        <taxon>Azotobacter</taxon>
    </lineage>
</organism>
<dbReference type="KEGG" id="acx:Achr_4060"/>
<dbReference type="RefSeq" id="WP_158319639.1">
    <property type="nucleotide sequence ID" value="NZ_CP010415.1"/>
</dbReference>
<dbReference type="AlphaFoldDB" id="A0A0C4WP68"/>
<evidence type="ECO:0000313" key="1">
    <source>
        <dbReference type="EMBL" id="AJE19912.1"/>
    </source>
</evidence>
<dbReference type="Proteomes" id="UP000068210">
    <property type="component" value="Chromosome"/>
</dbReference>
<sequence length="563" mass="61902">MTRASPNKLTAARSTGQGWDLDRARGLITDLLRPTLLGIYNRFAVYEVFGIPKGGAPLNVLTVAVSEDSADTEEDEKPRVLTPNRIRIDGFPNWTFGVARTYRPIKSFDDALAAFERGQGWMPSGKLLEVGFLEVVSPMFVPPDGTIEVPINRLLKNNFWNGSHVIRLCDPSKASLLPFLDDRRRLQSLSEAISEYTPMSLAGMVDYLGDVLIQIPVTGMAAKVTAPKSGGPINVTVEWHPSVPPRTLIATARMYSDAALTGAGVSGTFTHSTTLTVDSHVDPVEAAIWDEETGVLLAATAPTSTVSQIVVHPRLGENEPRVFTTRKADGTSAAARVSLTHVLEPIIVGSSRSSSADQWRRRRTDLDESRRLAEARDFVQYRPKAGDNSERERALADINFLINKHGEGGIDLWDPYLSADDLLQTLFWSATIGAPLRAITDGKEPPKCGCEARKRPDGQVTPPESFADRQRKTLARDSGNLYGLRLEYRARTGPKGWSFHDRFLIFPNLPEGPAAWSLGTSVNSLGKAHHILQRVSNAALIAGAFEDLWAELDEPIHLVWRSW</sequence>
<keyword evidence="2" id="KW-1185">Reference proteome</keyword>
<protein>
    <submittedName>
        <fullName evidence="1">Uncharacterized protein</fullName>
    </submittedName>
</protein>
<accession>A0A0C4WP68</accession>
<dbReference type="EMBL" id="CP010415">
    <property type="protein sequence ID" value="AJE19912.1"/>
    <property type="molecule type" value="Genomic_DNA"/>
</dbReference>
<dbReference type="HOGENOM" id="CLU_036469_0_0_6"/>
<name>A0A0C4WP68_9GAMM</name>